<dbReference type="Proteomes" id="UP000054843">
    <property type="component" value="Unassembled WGS sequence"/>
</dbReference>
<proteinExistence type="predicted"/>
<dbReference type="AlphaFoldDB" id="A0A0V1MAV6"/>
<comment type="caution">
    <text evidence="2">The sequence shown here is derived from an EMBL/GenBank/DDBJ whole genome shotgun (WGS) entry which is preliminary data.</text>
</comment>
<evidence type="ECO:0000313" key="2">
    <source>
        <dbReference type="EMBL" id="KRZ68656.1"/>
    </source>
</evidence>
<evidence type="ECO:0000256" key="1">
    <source>
        <dbReference type="SAM" id="SignalP"/>
    </source>
</evidence>
<reference evidence="2 3" key="1">
    <citation type="submission" date="2015-01" db="EMBL/GenBank/DDBJ databases">
        <title>Evolution of Trichinella species and genotypes.</title>
        <authorList>
            <person name="Korhonen P.K."/>
            <person name="Edoardo P."/>
            <person name="Giuseppe L.R."/>
            <person name="Gasser R.B."/>
        </authorList>
    </citation>
    <scope>NUCLEOTIDE SEQUENCE [LARGE SCALE GENOMIC DNA]</scope>
    <source>
        <strain evidence="2">ISS1980</strain>
    </source>
</reference>
<protein>
    <submittedName>
        <fullName evidence="2">Uncharacterized protein</fullName>
    </submittedName>
</protein>
<feature type="chain" id="PRO_5006882439" evidence="1">
    <location>
        <begin position="21"/>
        <end position="498"/>
    </location>
</feature>
<keyword evidence="3" id="KW-1185">Reference proteome</keyword>
<organism evidence="2 3">
    <name type="scientific">Trichinella papuae</name>
    <dbReference type="NCBI Taxonomy" id="268474"/>
    <lineage>
        <taxon>Eukaryota</taxon>
        <taxon>Metazoa</taxon>
        <taxon>Ecdysozoa</taxon>
        <taxon>Nematoda</taxon>
        <taxon>Enoplea</taxon>
        <taxon>Dorylaimia</taxon>
        <taxon>Trichinellida</taxon>
        <taxon>Trichinellidae</taxon>
        <taxon>Trichinella</taxon>
    </lineage>
</organism>
<dbReference type="OrthoDB" id="5915857at2759"/>
<feature type="signal peptide" evidence="1">
    <location>
        <begin position="1"/>
        <end position="20"/>
    </location>
</feature>
<keyword evidence="1" id="KW-0732">Signal</keyword>
<accession>A0A0V1MAV6</accession>
<gene>
    <name evidence="2" type="ORF">T10_1175</name>
</gene>
<sequence>MIIFCKTLLMLFSIVLVTDALLYSGYVEEENLSCLFESAKFCGNIEQFTTEAHARISYARCIRLCLIASFDEECNAVFYFLETQTCLVMNMSKSDLHSEGDMLFDIVFIYACQGGNMDLLLDAESADMDESILNSSVHLSTSEQHRKRYYFQKTSKEVFSDAVFLRTIEIPNVESCVIACDLTSQFNNCNAVTFARRTNSCSYYYFSSLPALYPAAEENGTAFYILYLSVRGVYFLNEIEVQTLEIPSNKSLPYFFRIGNMMSLEFQNVDQYYENEMVSFTSVTASEEVFSVNLYNYYEVCMIKILKKFNSTGLAVTHVFTDVRSLNYCLHLCRNILPQWPYRAVQYSRAAHKCAIIELNTQGTNRSHPTARRLIELQQCISDRYDLRSGNPAPLKFYLKEVKEVCVIEFFANSNVGGWRLLKKVYSSTIVGCIVECRLLHKKQNCRAFNYTPEKECLLFAGGEEEEEEEEYTIIPNSWFGEIMNCEKGLLTDIVSKF</sequence>
<evidence type="ECO:0000313" key="3">
    <source>
        <dbReference type="Proteomes" id="UP000054843"/>
    </source>
</evidence>
<dbReference type="EMBL" id="JYDO01000158">
    <property type="protein sequence ID" value="KRZ68656.1"/>
    <property type="molecule type" value="Genomic_DNA"/>
</dbReference>
<name>A0A0V1MAV6_9BILA</name>